<dbReference type="SMART" id="SM00175">
    <property type="entry name" value="RAB"/>
    <property type="match status" value="1"/>
</dbReference>
<feature type="compositionally biased region" description="Basic residues" evidence="3">
    <location>
        <begin position="199"/>
        <end position="210"/>
    </location>
</feature>
<dbReference type="InterPro" id="IPR027417">
    <property type="entry name" value="P-loop_NTPase"/>
</dbReference>
<dbReference type="PANTHER" id="PTHR47977">
    <property type="entry name" value="RAS-RELATED PROTEIN RAB"/>
    <property type="match status" value="1"/>
</dbReference>
<evidence type="ECO:0000256" key="3">
    <source>
        <dbReference type="SAM" id="MobiDB-lite"/>
    </source>
</evidence>
<dbReference type="Pfam" id="PF00071">
    <property type="entry name" value="Ras"/>
    <property type="match status" value="1"/>
</dbReference>
<dbReference type="CDD" id="cd00154">
    <property type="entry name" value="Rab"/>
    <property type="match status" value="1"/>
</dbReference>
<feature type="region of interest" description="Disordered" evidence="3">
    <location>
        <begin position="177"/>
        <end position="210"/>
    </location>
</feature>
<dbReference type="InterPro" id="IPR005225">
    <property type="entry name" value="Small_GTP-bd"/>
</dbReference>
<evidence type="ECO:0000256" key="2">
    <source>
        <dbReference type="ARBA" id="ARBA00023134"/>
    </source>
</evidence>
<dbReference type="PRINTS" id="PR00449">
    <property type="entry name" value="RASTRNSFRMNG"/>
</dbReference>
<dbReference type="NCBIfam" id="TIGR00231">
    <property type="entry name" value="small_GTP"/>
    <property type="match status" value="1"/>
</dbReference>
<evidence type="ECO:0000313" key="4">
    <source>
        <dbReference type="EMBL" id="GKT22149.1"/>
    </source>
</evidence>
<dbReference type="SUPFAM" id="SSF52540">
    <property type="entry name" value="P-loop containing nucleoside triphosphate hydrolases"/>
    <property type="match status" value="1"/>
</dbReference>
<dbReference type="InterPro" id="IPR050227">
    <property type="entry name" value="Rab"/>
</dbReference>
<protein>
    <submittedName>
        <fullName evidence="4">Small GTPase like protein</fullName>
    </submittedName>
</protein>
<dbReference type="EMBL" id="BQXS01012375">
    <property type="protein sequence ID" value="GKT22149.1"/>
    <property type="molecule type" value="Genomic_DNA"/>
</dbReference>
<dbReference type="SMART" id="SM00173">
    <property type="entry name" value="RAS"/>
    <property type="match status" value="1"/>
</dbReference>
<reference evidence="4" key="1">
    <citation type="submission" date="2022-03" db="EMBL/GenBank/DDBJ databases">
        <title>Draft genome sequence of Aduncisulcus paluster, a free-living microaerophilic Fornicata.</title>
        <authorList>
            <person name="Yuyama I."/>
            <person name="Kume K."/>
            <person name="Tamura T."/>
            <person name="Inagaki Y."/>
            <person name="Hashimoto T."/>
        </authorList>
    </citation>
    <scope>NUCLEOTIDE SEQUENCE</scope>
    <source>
        <strain evidence="4">NY0171</strain>
    </source>
</reference>
<keyword evidence="1" id="KW-0547">Nucleotide-binding</keyword>
<dbReference type="Gene3D" id="3.40.50.300">
    <property type="entry name" value="P-loop containing nucleotide triphosphate hydrolases"/>
    <property type="match status" value="1"/>
</dbReference>
<organism evidence="4 5">
    <name type="scientific">Aduncisulcus paluster</name>
    <dbReference type="NCBI Taxonomy" id="2918883"/>
    <lineage>
        <taxon>Eukaryota</taxon>
        <taxon>Metamonada</taxon>
        <taxon>Carpediemonas-like organisms</taxon>
        <taxon>Aduncisulcus</taxon>
    </lineage>
</organism>
<keyword evidence="5" id="KW-1185">Reference proteome</keyword>
<evidence type="ECO:0000256" key="1">
    <source>
        <dbReference type="ARBA" id="ARBA00022741"/>
    </source>
</evidence>
<accession>A0ABQ5JY71</accession>
<proteinExistence type="predicted"/>
<gene>
    <name evidence="4" type="ORF">ADUPG1_012064</name>
</gene>
<dbReference type="PROSITE" id="PS51419">
    <property type="entry name" value="RAB"/>
    <property type="match status" value="1"/>
</dbReference>
<keyword evidence="2" id="KW-0342">GTP-binding</keyword>
<dbReference type="InterPro" id="IPR001806">
    <property type="entry name" value="Small_GTPase"/>
</dbReference>
<name>A0ABQ5JY71_9EUKA</name>
<comment type="caution">
    <text evidence="4">The sequence shown here is derived from an EMBL/GenBank/DDBJ whole genome shotgun (WGS) entry which is preliminary data.</text>
</comment>
<evidence type="ECO:0000313" key="5">
    <source>
        <dbReference type="Proteomes" id="UP001057375"/>
    </source>
</evidence>
<dbReference type="SMART" id="SM00174">
    <property type="entry name" value="RHO"/>
    <property type="match status" value="1"/>
</dbReference>
<dbReference type="PROSITE" id="PS51421">
    <property type="entry name" value="RAS"/>
    <property type="match status" value="1"/>
</dbReference>
<dbReference type="Proteomes" id="UP001057375">
    <property type="component" value="Unassembled WGS sequence"/>
</dbReference>
<sequence length="210" mass="22856">MSSIRKVILVGDTKVGKTAITVRSVHNSFVEGAPTIGVDFFRKTLLLKTGRSLQARIYDTSGQERFKSLSRSFFQGSDCCIAVASFDVDSSVHKLESWIELVKEHCDEEETVFLLVMNKIDLPGALDDSGMYPVSKADIEAAASKLGFSKVYYTSAKTGEGINELFSDMGEKLVGAAPLPDDPVSPSAPKPLDITPKTKPTKKAKKCNIF</sequence>
<feature type="compositionally biased region" description="Pro residues" evidence="3">
    <location>
        <begin position="180"/>
        <end position="189"/>
    </location>
</feature>